<proteinExistence type="predicted"/>
<dbReference type="EMBL" id="CP001928">
    <property type="protein sequence ID" value="ADI38019.1"/>
    <property type="molecule type" value="Genomic_DNA"/>
</dbReference>
<dbReference type="KEGG" id="wch:wcw_0651"/>
<sequence>MRFIFNFIFFGLLFFIIYKFLPETFETLVGWVDKLYDVLRDAVVWVFEKVQSVASNSGNAA</sequence>
<dbReference type="AlphaFoldDB" id="D6YV58"/>
<dbReference type="eggNOG" id="ENOG502ZS62">
    <property type="taxonomic scope" value="Bacteria"/>
</dbReference>
<dbReference type="HOGENOM" id="CLU_204607_0_0_0"/>
<evidence type="ECO:0000313" key="2">
    <source>
        <dbReference type="Proteomes" id="UP000001505"/>
    </source>
</evidence>
<dbReference type="RefSeq" id="WP_013181740.1">
    <property type="nucleotide sequence ID" value="NC_014225.1"/>
</dbReference>
<name>D6YV58_WADCW</name>
<keyword evidence="2" id="KW-1185">Reference proteome</keyword>
<evidence type="ECO:0000313" key="1">
    <source>
        <dbReference type="EMBL" id="ADI38019.1"/>
    </source>
</evidence>
<dbReference type="Proteomes" id="UP000001505">
    <property type="component" value="Chromosome"/>
</dbReference>
<organism evidence="1 2">
    <name type="scientific">Waddlia chondrophila (strain ATCC VR-1470 / WSU 86-1044)</name>
    <dbReference type="NCBI Taxonomy" id="716544"/>
    <lineage>
        <taxon>Bacteria</taxon>
        <taxon>Pseudomonadati</taxon>
        <taxon>Chlamydiota</taxon>
        <taxon>Chlamydiia</taxon>
        <taxon>Parachlamydiales</taxon>
        <taxon>Waddliaceae</taxon>
        <taxon>Waddlia</taxon>
    </lineage>
</organism>
<gene>
    <name evidence="1" type="ordered locus">wcw_0651</name>
</gene>
<protein>
    <submittedName>
        <fullName evidence="1">Uncharacterized protein</fullName>
    </submittedName>
</protein>
<reference evidence="1 2" key="1">
    <citation type="journal article" date="2010" name="PLoS ONE">
        <title>The Waddlia genome: a window into chlamydial biology.</title>
        <authorList>
            <person name="Bertelli C."/>
            <person name="Collyn F."/>
            <person name="Croxatto A."/>
            <person name="Ruckert C."/>
            <person name="Polkinghorne A."/>
            <person name="Kebbi-Beghdadi C."/>
            <person name="Goesmann A."/>
            <person name="Vaughan L."/>
            <person name="Greub G."/>
        </authorList>
    </citation>
    <scope>NUCLEOTIDE SEQUENCE [LARGE SCALE GENOMIC DNA]</scope>
    <source>
        <strain evidence="2">ATCC VR-1470 / WSU 86-1044</strain>
    </source>
</reference>
<accession>D6YV58</accession>